<feature type="compositionally biased region" description="Low complexity" evidence="1">
    <location>
        <begin position="33"/>
        <end position="51"/>
    </location>
</feature>
<reference evidence="2 3" key="1">
    <citation type="submission" date="2017-11" db="EMBL/GenBank/DDBJ databases">
        <title>The genome of Rhizophagus clarus HR1 reveals common genetic basis of auxotrophy among arbuscular mycorrhizal fungi.</title>
        <authorList>
            <person name="Kobayashi Y."/>
        </authorList>
    </citation>
    <scope>NUCLEOTIDE SEQUENCE [LARGE SCALE GENOMIC DNA]</scope>
    <source>
        <strain evidence="2 3">HR1</strain>
    </source>
</reference>
<accession>A0A2Z6QHS3</accession>
<protein>
    <submittedName>
        <fullName evidence="2">Uncharacterized protein</fullName>
    </submittedName>
</protein>
<organism evidence="2 3">
    <name type="scientific">Rhizophagus clarus</name>
    <dbReference type="NCBI Taxonomy" id="94130"/>
    <lineage>
        <taxon>Eukaryota</taxon>
        <taxon>Fungi</taxon>
        <taxon>Fungi incertae sedis</taxon>
        <taxon>Mucoromycota</taxon>
        <taxon>Glomeromycotina</taxon>
        <taxon>Glomeromycetes</taxon>
        <taxon>Glomerales</taxon>
        <taxon>Glomeraceae</taxon>
        <taxon>Rhizophagus</taxon>
    </lineage>
</organism>
<evidence type="ECO:0000256" key="1">
    <source>
        <dbReference type="SAM" id="MobiDB-lite"/>
    </source>
</evidence>
<comment type="caution">
    <text evidence="2">The sequence shown here is derived from an EMBL/GenBank/DDBJ whole genome shotgun (WGS) entry which is preliminary data.</text>
</comment>
<feature type="region of interest" description="Disordered" evidence="1">
    <location>
        <begin position="31"/>
        <end position="74"/>
    </location>
</feature>
<dbReference type="EMBL" id="BEXD01000716">
    <property type="protein sequence ID" value="GBB89660.1"/>
    <property type="molecule type" value="Genomic_DNA"/>
</dbReference>
<feature type="region of interest" description="Disordered" evidence="1">
    <location>
        <begin position="119"/>
        <end position="154"/>
    </location>
</feature>
<dbReference type="Proteomes" id="UP000247702">
    <property type="component" value="Unassembled WGS sequence"/>
</dbReference>
<keyword evidence="3" id="KW-1185">Reference proteome</keyword>
<dbReference type="AlphaFoldDB" id="A0A2Z6QHS3"/>
<evidence type="ECO:0000313" key="3">
    <source>
        <dbReference type="Proteomes" id="UP000247702"/>
    </source>
</evidence>
<evidence type="ECO:0000313" key="2">
    <source>
        <dbReference type="EMBL" id="GBB89660.1"/>
    </source>
</evidence>
<gene>
    <name evidence="2" type="ORF">RclHR1_16420002</name>
</gene>
<proteinExistence type="predicted"/>
<feature type="compositionally biased region" description="Basic and acidic residues" evidence="1">
    <location>
        <begin position="134"/>
        <end position="149"/>
    </location>
</feature>
<sequence>MVFQCPQCEKNDFKKTRDLTNHLNRKFKCKQTQISNSVQPSNPNISSSQSPTPNPSSPVVHIHEKEGSKKNQATDLSIEDLANWLANPKIKNNPNIISKKILKTDVEWFDLMEKSTQAYREGQRKKVTPAPEVIDQKDGSKDDPKDLDKIVPWPVSFPDNERHREVWQKGIQTAKDMFKVDGAEYTFSTWFAKVLGKELTNILLSARSEKQVAKKVKEVYLQRGLCNEKAISEKIESLIREYKAEDKGSSEWIAFIEEHFELAEMYEAGMTKEHAKKILDVIDDNRFLIRVKFVRDNSSYDGRHNYAFKIVDKYQPIRESKRAGKKFVPGGPNVILTKKTKPGFWVEIDEKFLVKIIQSENQSEYIELDINAVVYGLYQIWESDSKRLMLMKDGTLNCVAQRVIEHFEKAKRGYGLTSTRKQKIGTWEKRICQPGAWIEDVAELEKIFKRSIKLLDITHGSDSTIFNSGKYRAGRFEEIEMVVHNGHAFPKNHHLPRDRMVEYYSDNAWNAINKALQGPQAIWLIGLGLREGETLEEIQSISQFILEDGRIFRTWMKQTDIIKACKELFKDAVDWQFWKGIINEERKRESLESLKIVELAEQVFGANHAGGKLANEINDWHPTPAIEDVIYIDMKEYYPASMRGQGECSPWFKQFGHSTYHLVRVAVNRELPPDNITVFAQVRSFRFVSNIHSVIPVWYGKHFACRSGEECGKTKSWTPIVLLRYLLEAGILESVTIGEATISLTKQTKIENVSAFFKQAKCPLNHKEGADTSKFQYPHKIPSCAICEAGVFYSKKAVEKFAKEVKYFRLGSQKNICSLNHRFWDDLPQSLDKRAEKKIREIHPGQWRDKGEKIHGPDPNVVYWPKNRHWESIKNITESITPSIHDPITRS</sequence>
<name>A0A2Z6QHS3_9GLOM</name>